<keyword evidence="3" id="KW-1185">Reference proteome</keyword>
<feature type="transmembrane region" description="Helical" evidence="1">
    <location>
        <begin position="50"/>
        <end position="75"/>
    </location>
</feature>
<keyword evidence="1" id="KW-1133">Transmembrane helix</keyword>
<gene>
    <name evidence="2" type="ORF">NF556_11965</name>
</gene>
<accession>A0ABY4YPS0</accession>
<feature type="transmembrane region" description="Helical" evidence="1">
    <location>
        <begin position="20"/>
        <end position="38"/>
    </location>
</feature>
<dbReference type="EMBL" id="CP099489">
    <property type="protein sequence ID" value="USQ78363.1"/>
    <property type="molecule type" value="Genomic_DNA"/>
</dbReference>
<evidence type="ECO:0000313" key="3">
    <source>
        <dbReference type="Proteomes" id="UP001056455"/>
    </source>
</evidence>
<evidence type="ECO:0000313" key="2">
    <source>
        <dbReference type="EMBL" id="USQ78363.1"/>
    </source>
</evidence>
<sequence length="85" mass="9721">MSEQRRSERAQEQSPVVTLLKAHWITIVLALLAITFIAQNTDDLHLRLLWMTFTAPLWLALTLVALIGVAVGWMLKRRSVRRNLG</sequence>
<dbReference type="Proteomes" id="UP001056455">
    <property type="component" value="Chromosome"/>
</dbReference>
<keyword evidence="1" id="KW-0472">Membrane</keyword>
<proteinExistence type="predicted"/>
<reference evidence="2" key="1">
    <citation type="submission" date="2022-06" db="EMBL/GenBank/DDBJ databases">
        <title>Ornithinimicrobium HY1793.</title>
        <authorList>
            <person name="Huang Y."/>
        </authorList>
    </citation>
    <scope>NUCLEOTIDE SEQUENCE</scope>
    <source>
        <strain evidence="2">HY1793</strain>
    </source>
</reference>
<name>A0ABY4YPS0_9MICO</name>
<organism evidence="2 3">
    <name type="scientific">Ornithinimicrobium faecis</name>
    <dbReference type="NCBI Taxonomy" id="2934158"/>
    <lineage>
        <taxon>Bacteria</taxon>
        <taxon>Bacillati</taxon>
        <taxon>Actinomycetota</taxon>
        <taxon>Actinomycetes</taxon>
        <taxon>Micrococcales</taxon>
        <taxon>Ornithinimicrobiaceae</taxon>
        <taxon>Ornithinimicrobium</taxon>
    </lineage>
</organism>
<protein>
    <submittedName>
        <fullName evidence="2">LapA family protein</fullName>
    </submittedName>
</protein>
<dbReference type="RefSeq" id="WP_252591161.1">
    <property type="nucleotide sequence ID" value="NZ_CP099489.1"/>
</dbReference>
<keyword evidence="1" id="KW-0812">Transmembrane</keyword>
<evidence type="ECO:0000256" key="1">
    <source>
        <dbReference type="SAM" id="Phobius"/>
    </source>
</evidence>